<gene>
    <name evidence="2" type="ORF">CTEST_10130</name>
</gene>
<feature type="transmembrane region" description="Helical" evidence="1">
    <location>
        <begin position="107"/>
        <end position="128"/>
    </location>
</feature>
<evidence type="ECO:0000256" key="1">
    <source>
        <dbReference type="SAM" id="Phobius"/>
    </source>
</evidence>
<dbReference type="EMBL" id="CP011545">
    <property type="protein sequence ID" value="AKK09451.1"/>
    <property type="molecule type" value="Genomic_DNA"/>
</dbReference>
<feature type="transmembrane region" description="Helical" evidence="1">
    <location>
        <begin position="62"/>
        <end position="87"/>
    </location>
</feature>
<name>A0A0G3H7R5_9CORY</name>
<reference evidence="3" key="2">
    <citation type="submission" date="2015-05" db="EMBL/GenBank/DDBJ databases">
        <title>Complete genome sequence of Corynebacterium testudinoris DSM 44614, recovered from necrotic lesions in the mouth of a tortoise.</title>
        <authorList>
            <person name="Ruckert C."/>
            <person name="Albersmeier A."/>
            <person name="Winkler A."/>
            <person name="Tauch A."/>
        </authorList>
    </citation>
    <scope>NUCLEOTIDE SEQUENCE [LARGE SCALE GENOMIC DNA]</scope>
    <source>
        <strain evidence="3">DSM 44614</strain>
    </source>
</reference>
<proteinExistence type="predicted"/>
<organism evidence="2 3">
    <name type="scientific">Corynebacterium testudinoris</name>
    <dbReference type="NCBI Taxonomy" id="136857"/>
    <lineage>
        <taxon>Bacteria</taxon>
        <taxon>Bacillati</taxon>
        <taxon>Actinomycetota</taxon>
        <taxon>Actinomycetes</taxon>
        <taxon>Mycobacteriales</taxon>
        <taxon>Corynebacteriaceae</taxon>
        <taxon>Corynebacterium</taxon>
    </lineage>
</organism>
<feature type="transmembrane region" description="Helical" evidence="1">
    <location>
        <begin position="140"/>
        <end position="157"/>
    </location>
</feature>
<dbReference type="PATRIC" id="fig|136857.5.peg.2012"/>
<sequence length="191" mass="20874">MVVRRLESLGLIIGPLLFALSPLFWIDGHYGVTGGLLIAIAAVPWVYGLIGEYNALRPRFPLLSGLWMLLVLIGMFGTVAFGLQGVFESVFGITEFRSLATFDIYPLPVAIVLILAGPLFPVALLSLGAMHWWTGLTPRWSAVSLVFAAAAFPVARISRSVPVAFIADLVMLAAFCVVAWFAWHRRDEESI</sequence>
<dbReference type="RefSeq" id="WP_047253612.1">
    <property type="nucleotide sequence ID" value="NZ_CP011545.1"/>
</dbReference>
<accession>A0A0G3H7R5</accession>
<protein>
    <submittedName>
        <fullName evidence="2">Uncharacterized protein</fullName>
    </submittedName>
</protein>
<dbReference type="Proteomes" id="UP000035540">
    <property type="component" value="Chromosome"/>
</dbReference>
<dbReference type="AlphaFoldDB" id="A0A0G3H7R5"/>
<feature type="transmembrane region" description="Helical" evidence="1">
    <location>
        <begin position="9"/>
        <end position="26"/>
    </location>
</feature>
<keyword evidence="1" id="KW-0472">Membrane</keyword>
<reference evidence="2 3" key="1">
    <citation type="journal article" date="2015" name="Genome Announc.">
        <title>Complete Genome Sequence of the Type Strain Corynebacterium testudinoris DSM 44614, Recovered from Necrotic Lesions in the Mouth of a Tortoise.</title>
        <authorList>
            <person name="Ruckert C."/>
            <person name="Kriete M."/>
            <person name="Jaenicke S."/>
            <person name="Winkler A."/>
            <person name="Tauch A."/>
        </authorList>
    </citation>
    <scope>NUCLEOTIDE SEQUENCE [LARGE SCALE GENOMIC DNA]</scope>
    <source>
        <strain evidence="2 3">DSM 44614</strain>
    </source>
</reference>
<feature type="transmembrane region" description="Helical" evidence="1">
    <location>
        <begin position="163"/>
        <end position="183"/>
    </location>
</feature>
<feature type="transmembrane region" description="Helical" evidence="1">
    <location>
        <begin position="32"/>
        <end position="50"/>
    </location>
</feature>
<dbReference type="OrthoDB" id="946604at2"/>
<dbReference type="KEGG" id="cted:CTEST_10130"/>
<keyword evidence="1" id="KW-0812">Transmembrane</keyword>
<keyword evidence="1" id="KW-1133">Transmembrane helix</keyword>
<evidence type="ECO:0000313" key="2">
    <source>
        <dbReference type="EMBL" id="AKK09451.1"/>
    </source>
</evidence>
<keyword evidence="3" id="KW-1185">Reference proteome</keyword>
<evidence type="ECO:0000313" key="3">
    <source>
        <dbReference type="Proteomes" id="UP000035540"/>
    </source>
</evidence>